<dbReference type="KEGG" id="lrz:BJI69_02650"/>
<dbReference type="Gene3D" id="3.40.630.30">
    <property type="match status" value="1"/>
</dbReference>
<reference evidence="4" key="1">
    <citation type="submission" date="2016-09" db="EMBL/GenBank/DDBJ databases">
        <authorList>
            <person name="Lysoe E."/>
        </authorList>
    </citation>
    <scope>NUCLEOTIDE SEQUENCE [LARGE SCALE GENOMIC DNA]</scope>
    <source>
        <strain evidence="4">LJ96T</strain>
    </source>
</reference>
<keyword evidence="1" id="KW-0808">Transferase</keyword>
<dbReference type="PATRIC" id="fig|1440763.5.peg.2504"/>
<proteinExistence type="predicted"/>
<name>A0A0G9HLL2_9GAMM</name>
<evidence type="ECO:0000256" key="2">
    <source>
        <dbReference type="ARBA" id="ARBA00023315"/>
    </source>
</evidence>
<keyword evidence="2" id="KW-0012">Acyltransferase</keyword>
<dbReference type="PROSITE" id="PS51186">
    <property type="entry name" value="GNAT"/>
    <property type="match status" value="1"/>
</dbReference>
<dbReference type="PANTHER" id="PTHR43877">
    <property type="entry name" value="AMINOALKYLPHOSPHONATE N-ACETYLTRANSFERASE-RELATED-RELATED"/>
    <property type="match status" value="1"/>
</dbReference>
<accession>A0A0G9HLL2</accession>
<dbReference type="Pfam" id="PF00583">
    <property type="entry name" value="Acetyltransf_1"/>
    <property type="match status" value="1"/>
</dbReference>
<dbReference type="InterPro" id="IPR000182">
    <property type="entry name" value="GNAT_dom"/>
</dbReference>
<sequence length="177" mass="20104">MTPTHTFRTATAADAPRIAALVESAYRGDASRAGWTTEADFLHGRRTDVTEIDELLTGENGRFVLFERDGVIGASCYIEHQGPVCYFGMFSVHPPLQGAGIGRLVIEEVERIAREEWGSERIEMTVIDIRAELIAWYERRGYVRTGRTKAFPYGDERFGLPQRDDLRFEYLVKDLGR</sequence>
<dbReference type="EMBL" id="CP017480">
    <property type="protein sequence ID" value="APG02917.1"/>
    <property type="molecule type" value="Genomic_DNA"/>
</dbReference>
<dbReference type="InterPro" id="IPR016181">
    <property type="entry name" value="Acyl_CoA_acyltransferase"/>
</dbReference>
<organism evidence="3 4">
    <name type="scientific">Luteibacter rhizovicinus DSM 16549</name>
    <dbReference type="NCBI Taxonomy" id="1440763"/>
    <lineage>
        <taxon>Bacteria</taxon>
        <taxon>Pseudomonadati</taxon>
        <taxon>Pseudomonadota</taxon>
        <taxon>Gammaproteobacteria</taxon>
        <taxon>Lysobacterales</taxon>
        <taxon>Rhodanobacteraceae</taxon>
        <taxon>Luteibacter</taxon>
    </lineage>
</organism>
<evidence type="ECO:0000313" key="3">
    <source>
        <dbReference type="EMBL" id="APG02917.1"/>
    </source>
</evidence>
<dbReference type="RefSeq" id="WP_046965985.1">
    <property type="nucleotide sequence ID" value="NZ_CP017480.1"/>
</dbReference>
<dbReference type="STRING" id="1440763.BJI69_02650"/>
<dbReference type="AlphaFoldDB" id="A0A0G9HLL2"/>
<gene>
    <name evidence="3" type="ORF">BJI69_02650</name>
</gene>
<dbReference type="CDD" id="cd04301">
    <property type="entry name" value="NAT_SF"/>
    <property type="match status" value="1"/>
</dbReference>
<protein>
    <submittedName>
        <fullName evidence="3">GNAT family N-acetyltransferase</fullName>
    </submittedName>
</protein>
<dbReference type="InterPro" id="IPR050832">
    <property type="entry name" value="Bact_Acetyltransf"/>
</dbReference>
<dbReference type="SUPFAM" id="SSF55729">
    <property type="entry name" value="Acyl-CoA N-acyltransferases (Nat)"/>
    <property type="match status" value="1"/>
</dbReference>
<evidence type="ECO:0000256" key="1">
    <source>
        <dbReference type="ARBA" id="ARBA00022679"/>
    </source>
</evidence>
<keyword evidence="4" id="KW-1185">Reference proteome</keyword>
<dbReference type="GO" id="GO:0016747">
    <property type="term" value="F:acyltransferase activity, transferring groups other than amino-acyl groups"/>
    <property type="evidence" value="ECO:0007669"/>
    <property type="project" value="InterPro"/>
</dbReference>
<dbReference type="Proteomes" id="UP000182987">
    <property type="component" value="Chromosome"/>
</dbReference>
<evidence type="ECO:0000313" key="4">
    <source>
        <dbReference type="Proteomes" id="UP000182987"/>
    </source>
</evidence>
<dbReference type="PANTHER" id="PTHR43877:SF2">
    <property type="entry name" value="AMINOALKYLPHOSPHONATE N-ACETYLTRANSFERASE-RELATED"/>
    <property type="match status" value="1"/>
</dbReference>